<evidence type="ECO:0000256" key="4">
    <source>
        <dbReference type="ARBA" id="ARBA00022631"/>
    </source>
</evidence>
<evidence type="ECO:0000256" key="3">
    <source>
        <dbReference type="ARBA" id="ARBA00012257"/>
    </source>
</evidence>
<evidence type="ECO:0000313" key="9">
    <source>
        <dbReference type="Proteomes" id="UP000193006"/>
    </source>
</evidence>
<dbReference type="InterPro" id="IPR036778">
    <property type="entry name" value="OHCU_decarboxylase_sf"/>
</dbReference>
<proteinExistence type="predicted"/>
<evidence type="ECO:0000259" key="7">
    <source>
        <dbReference type="Pfam" id="PF09349"/>
    </source>
</evidence>
<gene>
    <name evidence="8" type="primary">pucL</name>
    <name evidence="8" type="ORF">BkAM31D_03160</name>
</gene>
<keyword evidence="6" id="KW-0456">Lyase</keyword>
<keyword evidence="5" id="KW-0210">Decarboxylase</keyword>
<keyword evidence="9" id="KW-1185">Reference proteome</keyword>
<evidence type="ECO:0000256" key="2">
    <source>
        <dbReference type="ARBA" id="ARBA00004754"/>
    </source>
</evidence>
<dbReference type="EMBL" id="CP020814">
    <property type="protein sequence ID" value="ARK28938.1"/>
    <property type="molecule type" value="Genomic_DNA"/>
</dbReference>
<dbReference type="GO" id="GO:0000255">
    <property type="term" value="P:allantoin metabolic process"/>
    <property type="evidence" value="ECO:0007669"/>
    <property type="project" value="InterPro"/>
</dbReference>
<dbReference type="AlphaFoldDB" id="A0A1X9M658"/>
<dbReference type="STRING" id="199441.BkAM31D_03160"/>
<dbReference type="Gene3D" id="1.10.3330.10">
    <property type="entry name" value="Oxo-4-hydroxy-4-carboxy-5-ureidoimidazoline decarboxylase"/>
    <property type="match status" value="1"/>
</dbReference>
<evidence type="ECO:0000256" key="5">
    <source>
        <dbReference type="ARBA" id="ARBA00022793"/>
    </source>
</evidence>
<sequence>MSYSIEDVNKMSKQMFVEKIGSVFELSPWIAEQAWEEHPYDHVNSLYEVMVNKMYEANMELQLGLLKAHPDLGTKLEMTDSSIGEQSEAGLSELTDEEYKEFSKLNRLYMDRFAFPFIMAVKGCNKDLIKECMYKRIENDFDKEFQTALREVCKIARFRLIQLFNQPN</sequence>
<comment type="pathway">
    <text evidence="2">Purine metabolism; urate degradation; (S)-allantoin from urate: step 3/3.</text>
</comment>
<dbReference type="GO" id="GO:0019628">
    <property type="term" value="P:urate catabolic process"/>
    <property type="evidence" value="ECO:0007669"/>
    <property type="project" value="UniProtKB-UniPathway"/>
</dbReference>
<dbReference type="PANTHER" id="PTHR43466">
    <property type="entry name" value="2-OXO-4-HYDROXY-4-CARBOXY-5-UREIDOIMIDAZOLINE DECARBOXYLASE-RELATED"/>
    <property type="match status" value="1"/>
</dbReference>
<name>A0A1X9M658_9BACI</name>
<comment type="catalytic activity">
    <reaction evidence="1">
        <text>5-hydroxy-2-oxo-4-ureido-2,5-dihydro-1H-imidazole-5-carboxylate + H(+) = (S)-allantoin + CO2</text>
        <dbReference type="Rhea" id="RHEA:26301"/>
        <dbReference type="ChEBI" id="CHEBI:15378"/>
        <dbReference type="ChEBI" id="CHEBI:15678"/>
        <dbReference type="ChEBI" id="CHEBI:16526"/>
        <dbReference type="ChEBI" id="CHEBI:58639"/>
        <dbReference type="EC" id="4.1.1.97"/>
    </reaction>
</comment>
<organism evidence="8 9">
    <name type="scientific">Halalkalibacter krulwichiae</name>
    <dbReference type="NCBI Taxonomy" id="199441"/>
    <lineage>
        <taxon>Bacteria</taxon>
        <taxon>Bacillati</taxon>
        <taxon>Bacillota</taxon>
        <taxon>Bacilli</taxon>
        <taxon>Bacillales</taxon>
        <taxon>Bacillaceae</taxon>
        <taxon>Halalkalibacter</taxon>
    </lineage>
</organism>
<dbReference type="Pfam" id="PF09349">
    <property type="entry name" value="OHCU_decarbox"/>
    <property type="match status" value="1"/>
</dbReference>
<dbReference type="GO" id="GO:0006144">
    <property type="term" value="P:purine nucleobase metabolic process"/>
    <property type="evidence" value="ECO:0007669"/>
    <property type="project" value="UniProtKB-KW"/>
</dbReference>
<dbReference type="NCBIfam" id="TIGR03164">
    <property type="entry name" value="UHCUDC"/>
    <property type="match status" value="1"/>
</dbReference>
<dbReference type="InterPro" id="IPR017580">
    <property type="entry name" value="OHCU_decarboxylase-1"/>
</dbReference>
<evidence type="ECO:0000256" key="1">
    <source>
        <dbReference type="ARBA" id="ARBA00001163"/>
    </source>
</evidence>
<reference evidence="8 9" key="1">
    <citation type="submission" date="2017-04" db="EMBL/GenBank/DDBJ databases">
        <title>Bacillus krulwichiae AM31D Genome sequencing and assembly.</title>
        <authorList>
            <person name="Krulwich T.A."/>
            <person name="Anastor L."/>
            <person name="Ehrlich R."/>
            <person name="Ehrlich G.D."/>
            <person name="Janto B."/>
        </authorList>
    </citation>
    <scope>NUCLEOTIDE SEQUENCE [LARGE SCALE GENOMIC DNA]</scope>
    <source>
        <strain evidence="8 9">AM31D</strain>
    </source>
</reference>
<dbReference type="GO" id="GO:0051997">
    <property type="term" value="F:2-oxo-4-hydroxy-4-carboxy-5-ureidoimidazoline decarboxylase activity"/>
    <property type="evidence" value="ECO:0007669"/>
    <property type="project" value="UniProtKB-EC"/>
</dbReference>
<dbReference type="RefSeq" id="WP_066157885.1">
    <property type="nucleotide sequence ID" value="NZ_CP020814.1"/>
</dbReference>
<dbReference type="Proteomes" id="UP000193006">
    <property type="component" value="Chromosome"/>
</dbReference>
<dbReference type="InterPro" id="IPR018020">
    <property type="entry name" value="OHCU_decarboxylase"/>
</dbReference>
<accession>A0A1X9M658</accession>
<dbReference type="KEGG" id="bkw:BkAM31D_03160"/>
<dbReference type="UniPathway" id="UPA00394">
    <property type="reaction ID" value="UER00652"/>
</dbReference>
<feature type="domain" description="Oxo-4-hydroxy-4-carboxy-5-ureidoimidazoline decarboxylase" evidence="7">
    <location>
        <begin position="9"/>
        <end position="160"/>
    </location>
</feature>
<protein>
    <recommendedName>
        <fullName evidence="3">2-oxo-4-hydroxy-4-carboxy-5-ureidoimidazoline decarboxylase</fullName>
        <ecNumber evidence="3">4.1.1.97</ecNumber>
    </recommendedName>
</protein>
<dbReference type="EC" id="4.1.1.97" evidence="3"/>
<dbReference type="SUPFAM" id="SSF158694">
    <property type="entry name" value="UraD-Like"/>
    <property type="match status" value="1"/>
</dbReference>
<evidence type="ECO:0000313" key="8">
    <source>
        <dbReference type="EMBL" id="ARK28938.1"/>
    </source>
</evidence>
<evidence type="ECO:0000256" key="6">
    <source>
        <dbReference type="ARBA" id="ARBA00023239"/>
    </source>
</evidence>
<dbReference type="PANTHER" id="PTHR43466:SF1">
    <property type="entry name" value="2-OXO-4-HYDROXY-4-CARBOXY-5-UREIDOIMIDAZOLINE DECARBOXYLASE-RELATED"/>
    <property type="match status" value="1"/>
</dbReference>
<keyword evidence="4" id="KW-0659">Purine metabolism</keyword>